<protein>
    <recommendedName>
        <fullName evidence="4">Xylanolytic transcriptional activator regulatory domain-containing protein</fullName>
    </recommendedName>
</protein>
<comment type="subcellular location">
    <subcellularLocation>
        <location evidence="1">Nucleus</location>
    </subcellularLocation>
</comment>
<evidence type="ECO:0000256" key="1">
    <source>
        <dbReference type="ARBA" id="ARBA00004123"/>
    </source>
</evidence>
<dbReference type="InterPro" id="IPR050613">
    <property type="entry name" value="Sec_Metabolite_Reg"/>
</dbReference>
<dbReference type="GO" id="GO:0003677">
    <property type="term" value="F:DNA binding"/>
    <property type="evidence" value="ECO:0007669"/>
    <property type="project" value="InterPro"/>
</dbReference>
<dbReference type="CDD" id="cd12148">
    <property type="entry name" value="fungal_TF_MHR"/>
    <property type="match status" value="1"/>
</dbReference>
<feature type="region of interest" description="Disordered" evidence="3">
    <location>
        <begin position="1"/>
        <end position="140"/>
    </location>
</feature>
<evidence type="ECO:0000259" key="4">
    <source>
        <dbReference type="SMART" id="SM00906"/>
    </source>
</evidence>
<organism evidence="5 6">
    <name type="scientific">Saitozyma podzolica</name>
    <dbReference type="NCBI Taxonomy" id="1890683"/>
    <lineage>
        <taxon>Eukaryota</taxon>
        <taxon>Fungi</taxon>
        <taxon>Dikarya</taxon>
        <taxon>Basidiomycota</taxon>
        <taxon>Agaricomycotina</taxon>
        <taxon>Tremellomycetes</taxon>
        <taxon>Tremellales</taxon>
        <taxon>Trimorphomycetaceae</taxon>
        <taxon>Saitozyma</taxon>
    </lineage>
</organism>
<accession>A0A427YKD7</accession>
<feature type="domain" description="Xylanolytic transcriptional activator regulatory" evidence="4">
    <location>
        <begin position="402"/>
        <end position="475"/>
    </location>
</feature>
<dbReference type="GO" id="GO:0008270">
    <property type="term" value="F:zinc ion binding"/>
    <property type="evidence" value="ECO:0007669"/>
    <property type="project" value="InterPro"/>
</dbReference>
<feature type="region of interest" description="Disordered" evidence="3">
    <location>
        <begin position="217"/>
        <end position="257"/>
    </location>
</feature>
<reference evidence="5 6" key="1">
    <citation type="submission" date="2018-11" db="EMBL/GenBank/DDBJ databases">
        <title>Genome sequence of Saitozyma podzolica DSM 27192.</title>
        <authorList>
            <person name="Aliyu H."/>
            <person name="Gorte O."/>
            <person name="Ochsenreither K."/>
        </authorList>
    </citation>
    <scope>NUCLEOTIDE SEQUENCE [LARGE SCALE GENOMIC DNA]</scope>
    <source>
        <strain evidence="5 6">DSM 27192</strain>
    </source>
</reference>
<dbReference type="SMART" id="SM00906">
    <property type="entry name" value="Fungal_trans"/>
    <property type="match status" value="1"/>
</dbReference>
<feature type="compositionally biased region" description="Basic and acidic residues" evidence="3">
    <location>
        <begin position="22"/>
        <end position="35"/>
    </location>
</feature>
<dbReference type="Proteomes" id="UP000279259">
    <property type="component" value="Unassembled WGS sequence"/>
</dbReference>
<dbReference type="EMBL" id="RSCD01000008">
    <property type="protein sequence ID" value="RSH91564.1"/>
    <property type="molecule type" value="Genomic_DNA"/>
</dbReference>
<feature type="compositionally biased region" description="Polar residues" evidence="3">
    <location>
        <begin position="65"/>
        <end position="74"/>
    </location>
</feature>
<gene>
    <name evidence="5" type="ORF">EHS25_009863</name>
</gene>
<dbReference type="OrthoDB" id="424974at2759"/>
<dbReference type="GO" id="GO:0005634">
    <property type="term" value="C:nucleus"/>
    <property type="evidence" value="ECO:0007669"/>
    <property type="project" value="UniProtKB-SubCell"/>
</dbReference>
<evidence type="ECO:0000256" key="2">
    <source>
        <dbReference type="ARBA" id="ARBA00023242"/>
    </source>
</evidence>
<dbReference type="Pfam" id="PF04082">
    <property type="entry name" value="Fungal_trans"/>
    <property type="match status" value="1"/>
</dbReference>
<feature type="compositionally biased region" description="Basic residues" evidence="3">
    <location>
        <begin position="89"/>
        <end position="98"/>
    </location>
</feature>
<dbReference type="InterPro" id="IPR007219">
    <property type="entry name" value="XnlR_reg_dom"/>
</dbReference>
<feature type="compositionally biased region" description="Low complexity" evidence="3">
    <location>
        <begin position="116"/>
        <end position="140"/>
    </location>
</feature>
<dbReference type="PANTHER" id="PTHR31001:SF56">
    <property type="entry name" value="ZN(2)-C6 FUNGAL-TYPE DOMAIN-CONTAINING PROTEIN"/>
    <property type="match status" value="1"/>
</dbReference>
<evidence type="ECO:0000256" key="3">
    <source>
        <dbReference type="SAM" id="MobiDB-lite"/>
    </source>
</evidence>
<keyword evidence="6" id="KW-1185">Reference proteome</keyword>
<proteinExistence type="predicted"/>
<comment type="caution">
    <text evidence="5">The sequence shown here is derived from an EMBL/GenBank/DDBJ whole genome shotgun (WGS) entry which is preliminary data.</text>
</comment>
<dbReference type="GO" id="GO:0006351">
    <property type="term" value="P:DNA-templated transcription"/>
    <property type="evidence" value="ECO:0007669"/>
    <property type="project" value="InterPro"/>
</dbReference>
<dbReference type="AlphaFoldDB" id="A0A427YKD7"/>
<evidence type="ECO:0000313" key="6">
    <source>
        <dbReference type="Proteomes" id="UP000279259"/>
    </source>
</evidence>
<keyword evidence="2" id="KW-0539">Nucleus</keyword>
<feature type="compositionally biased region" description="Basic and acidic residues" evidence="3">
    <location>
        <begin position="51"/>
        <end position="64"/>
    </location>
</feature>
<sequence length="849" mass="94088">MGSAPGQGEKQPLLTESFCRVGGERPEGSRSREEQLEQILRAHGLNLPEEGDMRRPSDVAEGRGRTSSTANNASPLRENNGYGVPLGGQRRRSASPRRIRFDFDLGNQHSQHPSRQATSSAIPPTSAPIQATTSTSTAAANSNVNRATSIVAGPSSNTFNTNDIPFPLHDAIMDIGTASTSSSAVIAQPEQSSGTLVITHSGRSKYLGPRAANEWLRDQEEEEGADSPYVSRAPSPVGGAKRGPNAQLERGTDQFPFGSGVGIPSMDELLSRLPTEGLARTLIDSYFRYFAWNYDIVAEHRLRPVCDDIFTQKALPAPLRERPTSLFIQRLGLIYVVLAMGALHNLEMPPEDPVVEQYISLAKACLIKSNFLIHTTIAGVQTVHIMANVLLETERGRNGDSAWPMWGICMRMIQAMGIHRDGARWNLGEPEVEERRRAFWEAYAGDTLQANCFGRPNSMDLRYADAEFPLDAHAIRTQGTEKGYHTLKFELAQLSALVLHQTLLLQPPPYEDVLAVHGRMPFRCRAAVLALPSQYTDSDTAIRESPEIDKWDLHQTLQQFHLSLMVSEAIVNLHRPYFVRALQSRRDDPIRSIYGTSFLAVVERCNIACSLYNLHPSVSARYWFFWYHAFNSAVTLGTFIMTDPSNELAPLAISQMDQVINVYTMLVQSRASHRMTDNLRWLLRLRKRSFETLSRGPSQRVDAGDAVPLDAEDDRELLGWRTRLIQRMGKGVQKATTIVPPVNSTPSPYSAMTQTMTEVLQQQLGSNPIQPLQTTLPIDTSSEQLYEATDELLRSFWDPVATSTAPSGDLTNTLSFNWWDIDLLDPNGLVTAPLDANGATGVESTENVI</sequence>
<name>A0A427YKD7_9TREE</name>
<dbReference type="PANTHER" id="PTHR31001">
    <property type="entry name" value="UNCHARACTERIZED TRANSCRIPTIONAL REGULATORY PROTEIN"/>
    <property type="match status" value="1"/>
</dbReference>
<dbReference type="STRING" id="1890683.A0A427YKD7"/>
<evidence type="ECO:0000313" key="5">
    <source>
        <dbReference type="EMBL" id="RSH91564.1"/>
    </source>
</evidence>